<dbReference type="InterPro" id="IPR051954">
    <property type="entry name" value="tRNA_methyltransferase_THADA"/>
</dbReference>
<dbReference type="InterPro" id="IPR019442">
    <property type="entry name" value="THADA/TRM732_DUF2428"/>
</dbReference>
<evidence type="ECO:0000313" key="3">
    <source>
        <dbReference type="WBParaSite" id="jg7161"/>
    </source>
</evidence>
<dbReference type="GO" id="GO:0005829">
    <property type="term" value="C:cytosol"/>
    <property type="evidence" value="ECO:0007669"/>
    <property type="project" value="TreeGrafter"/>
</dbReference>
<feature type="domain" description="DUF2428" evidence="1">
    <location>
        <begin position="7"/>
        <end position="176"/>
    </location>
</feature>
<sequence>MFTLAMEKFSHPKLLNDKLIKDIGDYFWLQLTECRHVGAFGLAADAFESFCKRLWTISDVSNSLTSPLHWLHRALDALSGKNDTQNLCSTRRSAGLPHLISSILTTQPKSNSSDASLLHSTLDILLTCRQIVEYPEREVHCVNVLKTLFSNNTHSDTIAGRMQEAFVVCLQAFRSSKSVQRGLHVEQKCKMSSTEFFLRFPQLYSLIHISLTDFNNTISGQTNVFQCLSC</sequence>
<dbReference type="AlphaFoldDB" id="A0A915ELH5"/>
<evidence type="ECO:0000259" key="1">
    <source>
        <dbReference type="Pfam" id="PF10350"/>
    </source>
</evidence>
<dbReference type="Pfam" id="PF10350">
    <property type="entry name" value="DUF2428"/>
    <property type="match status" value="1"/>
</dbReference>
<dbReference type="PANTHER" id="PTHR14387">
    <property type="entry name" value="THADA/DEATH RECEPTOR INTERACTING PROTEIN"/>
    <property type="match status" value="1"/>
</dbReference>
<name>A0A915ELH5_9BILA</name>
<organism evidence="2 3">
    <name type="scientific">Ditylenchus dipsaci</name>
    <dbReference type="NCBI Taxonomy" id="166011"/>
    <lineage>
        <taxon>Eukaryota</taxon>
        <taxon>Metazoa</taxon>
        <taxon>Ecdysozoa</taxon>
        <taxon>Nematoda</taxon>
        <taxon>Chromadorea</taxon>
        <taxon>Rhabditida</taxon>
        <taxon>Tylenchina</taxon>
        <taxon>Tylenchomorpha</taxon>
        <taxon>Sphaerularioidea</taxon>
        <taxon>Anguinidae</taxon>
        <taxon>Anguininae</taxon>
        <taxon>Ditylenchus</taxon>
    </lineage>
</organism>
<accession>A0A915ELH5</accession>
<protein>
    <submittedName>
        <fullName evidence="3">DUF2428 domain-containing protein</fullName>
    </submittedName>
</protein>
<reference evidence="3" key="1">
    <citation type="submission" date="2022-11" db="UniProtKB">
        <authorList>
            <consortium name="WormBaseParasite"/>
        </authorList>
    </citation>
    <scope>IDENTIFICATION</scope>
</reference>
<evidence type="ECO:0000313" key="2">
    <source>
        <dbReference type="Proteomes" id="UP000887574"/>
    </source>
</evidence>
<dbReference type="PANTHER" id="PTHR14387:SF7">
    <property type="entry name" value="THYROID ADENOMA-ASSOCIATED PROTEIN"/>
    <property type="match status" value="1"/>
</dbReference>
<dbReference type="GO" id="GO:0030488">
    <property type="term" value="P:tRNA methylation"/>
    <property type="evidence" value="ECO:0007669"/>
    <property type="project" value="TreeGrafter"/>
</dbReference>
<keyword evidence="2" id="KW-1185">Reference proteome</keyword>
<dbReference type="WBParaSite" id="jg7161">
    <property type="protein sequence ID" value="jg7161"/>
    <property type="gene ID" value="jg7161"/>
</dbReference>
<proteinExistence type="predicted"/>
<dbReference type="Proteomes" id="UP000887574">
    <property type="component" value="Unplaced"/>
</dbReference>